<keyword evidence="2" id="KW-0031">Aminopeptidase</keyword>
<dbReference type="PANTHER" id="PTHR43722:SF1">
    <property type="entry name" value="PROLINE IMINOPEPTIDASE"/>
    <property type="match status" value="1"/>
</dbReference>
<keyword evidence="2" id="KW-0378">Hydrolase</keyword>
<dbReference type="InterPro" id="IPR029058">
    <property type="entry name" value="AB_hydrolase_fold"/>
</dbReference>
<dbReference type="SUPFAM" id="SSF53474">
    <property type="entry name" value="alpha/beta-Hydrolases"/>
    <property type="match status" value="1"/>
</dbReference>
<reference evidence="2 3" key="1">
    <citation type="submission" date="2018-09" db="EMBL/GenBank/DDBJ databases">
        <title>Draft genome sequences of Legionella taurinensis isolated from water samples.</title>
        <authorList>
            <person name="Chakeri A."/>
            <person name="Allerberger F."/>
            <person name="Kundi M."/>
            <person name="Ruppitsch W."/>
            <person name="Schmid D."/>
        </authorList>
    </citation>
    <scope>NUCLEOTIDE SEQUENCE [LARGE SCALE GENOMIC DNA]</scope>
    <source>
        <strain evidence="2 3">4570-18-6</strain>
    </source>
</reference>
<gene>
    <name evidence="2" type="ORF">D6J04_14850</name>
</gene>
<evidence type="ECO:0000313" key="3">
    <source>
        <dbReference type="Proteomes" id="UP000270757"/>
    </source>
</evidence>
<protein>
    <recommendedName>
        <fullName evidence="1">Proline iminopeptidase</fullName>
    </recommendedName>
</protein>
<organism evidence="2 3">
    <name type="scientific">Legionella taurinensis</name>
    <dbReference type="NCBI Taxonomy" id="70611"/>
    <lineage>
        <taxon>Bacteria</taxon>
        <taxon>Pseudomonadati</taxon>
        <taxon>Pseudomonadota</taxon>
        <taxon>Gammaproteobacteria</taxon>
        <taxon>Legionellales</taxon>
        <taxon>Legionellaceae</taxon>
        <taxon>Legionella</taxon>
    </lineage>
</organism>
<name>A0A3A5KZ44_9GAMM</name>
<feature type="non-terminal residue" evidence="2">
    <location>
        <position position="1"/>
    </location>
</feature>
<comment type="caution">
    <text evidence="2">The sequence shown here is derived from an EMBL/GenBank/DDBJ whole genome shotgun (WGS) entry which is preliminary data.</text>
</comment>
<dbReference type="PANTHER" id="PTHR43722">
    <property type="entry name" value="PROLINE IMINOPEPTIDASE"/>
    <property type="match status" value="1"/>
</dbReference>
<sequence>LQLRDSASREWALWEDVHISIGTDGVRRNPRWDDDRFRLAFVRLAAHYWSHDGFCDPPLLDRADGLRDVPGVLIHGRKDISGPAVTPWHLHRRWPGSTLVIDEGDGHGGLSMAARWDAANEELTDRALQRPNGA</sequence>
<dbReference type="GO" id="GO:0005737">
    <property type="term" value="C:cytoplasm"/>
    <property type="evidence" value="ECO:0007669"/>
    <property type="project" value="InterPro"/>
</dbReference>
<keyword evidence="2" id="KW-0645">Protease</keyword>
<dbReference type="Gene3D" id="3.40.50.1820">
    <property type="entry name" value="alpha/beta hydrolase"/>
    <property type="match status" value="1"/>
</dbReference>
<evidence type="ECO:0000313" key="2">
    <source>
        <dbReference type="EMBL" id="RJT42216.1"/>
    </source>
</evidence>
<dbReference type="InterPro" id="IPR005944">
    <property type="entry name" value="Pro_iminopeptidase"/>
</dbReference>
<dbReference type="Proteomes" id="UP000270757">
    <property type="component" value="Unassembled WGS sequence"/>
</dbReference>
<dbReference type="AlphaFoldDB" id="A0A3A5KZ44"/>
<accession>A0A3A5KZ44</accession>
<proteinExistence type="predicted"/>
<evidence type="ECO:0000256" key="1">
    <source>
        <dbReference type="ARBA" id="ARBA00021843"/>
    </source>
</evidence>
<dbReference type="EMBL" id="QZWB01000066">
    <property type="protein sequence ID" value="RJT42216.1"/>
    <property type="molecule type" value="Genomic_DNA"/>
</dbReference>
<dbReference type="GO" id="GO:0004177">
    <property type="term" value="F:aminopeptidase activity"/>
    <property type="evidence" value="ECO:0007669"/>
    <property type="project" value="UniProtKB-KW"/>
</dbReference>
<dbReference type="GO" id="GO:0006508">
    <property type="term" value="P:proteolysis"/>
    <property type="evidence" value="ECO:0007669"/>
    <property type="project" value="InterPro"/>
</dbReference>